<dbReference type="SUPFAM" id="SSF54001">
    <property type="entry name" value="Cysteine proteinases"/>
    <property type="match status" value="1"/>
</dbReference>
<evidence type="ECO:0000313" key="2">
    <source>
        <dbReference type="EMBL" id="NER15215.1"/>
    </source>
</evidence>
<keyword evidence="3" id="KW-1185">Reference proteome</keyword>
<comment type="caution">
    <text evidence="2">The sequence shown here is derived from an EMBL/GenBank/DDBJ whole genome shotgun (WGS) entry which is preliminary data.</text>
</comment>
<name>A0A6P0UPZ6_9FLAO</name>
<dbReference type="SMART" id="SM00460">
    <property type="entry name" value="TGc"/>
    <property type="match status" value="1"/>
</dbReference>
<dbReference type="RefSeq" id="WP_163608507.1">
    <property type="nucleotide sequence ID" value="NZ_JAABOO010000004.1"/>
</dbReference>
<protein>
    <recommendedName>
        <fullName evidence="1">Transglutaminase-like domain-containing protein</fullName>
    </recommendedName>
</protein>
<reference evidence="2 3" key="1">
    <citation type="submission" date="2020-01" db="EMBL/GenBank/DDBJ databases">
        <title>Leptobacterium flavescens.</title>
        <authorList>
            <person name="Wang G."/>
        </authorList>
    </citation>
    <scope>NUCLEOTIDE SEQUENCE [LARGE SCALE GENOMIC DNA]</scope>
    <source>
        <strain evidence="2 3">KCTC 22160</strain>
    </source>
</reference>
<accession>A0A6P0UPZ6</accession>
<evidence type="ECO:0000259" key="1">
    <source>
        <dbReference type="SMART" id="SM00460"/>
    </source>
</evidence>
<dbReference type="PANTHER" id="PTHR46333">
    <property type="entry name" value="CYTOKINESIS PROTEIN 3"/>
    <property type="match status" value="1"/>
</dbReference>
<proteinExistence type="predicted"/>
<dbReference type="PANTHER" id="PTHR46333:SF2">
    <property type="entry name" value="CYTOKINESIS PROTEIN 3"/>
    <property type="match status" value="1"/>
</dbReference>
<evidence type="ECO:0000313" key="3">
    <source>
        <dbReference type="Proteomes" id="UP000468581"/>
    </source>
</evidence>
<gene>
    <name evidence="2" type="ORF">GWK08_17295</name>
</gene>
<dbReference type="AlphaFoldDB" id="A0A6P0UPZ6"/>
<dbReference type="Proteomes" id="UP000468581">
    <property type="component" value="Unassembled WGS sequence"/>
</dbReference>
<dbReference type="Gene3D" id="3.10.620.30">
    <property type="match status" value="1"/>
</dbReference>
<dbReference type="InterPro" id="IPR038765">
    <property type="entry name" value="Papain-like_cys_pep_sf"/>
</dbReference>
<dbReference type="EMBL" id="JAABOO010000004">
    <property type="protein sequence ID" value="NER15215.1"/>
    <property type="molecule type" value="Genomic_DNA"/>
</dbReference>
<dbReference type="GO" id="GO:0005737">
    <property type="term" value="C:cytoplasm"/>
    <property type="evidence" value="ECO:0007669"/>
    <property type="project" value="TreeGrafter"/>
</dbReference>
<feature type="domain" description="Transglutaminase-like" evidence="1">
    <location>
        <begin position="106"/>
        <end position="174"/>
    </location>
</feature>
<dbReference type="InterPro" id="IPR052557">
    <property type="entry name" value="CAP/Cytokinesis_protein"/>
</dbReference>
<dbReference type="InterPro" id="IPR002931">
    <property type="entry name" value="Transglutaminase-like"/>
</dbReference>
<dbReference type="Pfam" id="PF01841">
    <property type="entry name" value="Transglut_core"/>
    <property type="match status" value="1"/>
</dbReference>
<sequence length="326" mass="38725">MNWRILLFLFVFNFTYSQNFGLVDKKVKSYPEFEDVLNDLSIRIKNDFLSDEERVRAIFTWIATNIKYDVEKVGPFVPKMEWIVYSSKSNYIWERNRRDLRKVKKALKYGKGTCTEYSLIFRELCRKMEIPVNVIKGYTKTGIKDIGDKDRYYKDHAWNVVQIRGEWKIVDVTWAAGYFDIETNKFISAFDDFYFFTDPDEFITSHFPIQEKWQLNSKKVTKASFFATPIFFPDYYKNNFKLSVSDIGVLKTGADSKKIIISFDSLPKDKKIYYVFAGDKYVNHSRINRTSDNKFQLSIKYNEHRNSHLILFSEKDPILGFKIKPE</sequence>
<organism evidence="2 3">
    <name type="scientific">Leptobacterium flavescens</name>
    <dbReference type="NCBI Taxonomy" id="472055"/>
    <lineage>
        <taxon>Bacteria</taxon>
        <taxon>Pseudomonadati</taxon>
        <taxon>Bacteroidota</taxon>
        <taxon>Flavobacteriia</taxon>
        <taxon>Flavobacteriales</taxon>
        <taxon>Flavobacteriaceae</taxon>
        <taxon>Leptobacterium</taxon>
    </lineage>
</organism>